<dbReference type="PANTHER" id="PTHR45913:SF5">
    <property type="entry name" value="GENERAL TRANSCRIPTION FACTOR II-I REPEAT DOMAIN-CONTAINING PROTEIN 2A-LIKE PROTEIN"/>
    <property type="match status" value="1"/>
</dbReference>
<sequence>MASTSRTAKKRKVSDEGRNFKSDWSLKYFFLEEKGKPLCLICHQIVNVMKVNNIARHYDTLHRANHGELQDEARKQRLDKLVTGPKRQQESFVKPTILKEKAVLSSFIVSRIIAEKCKPFSDGEFVKECMLACAEELCPKEKQKFEGVSLSRQTVTRRIVDMGNDSKEQLRNVAANFEYFSLALDESTDISDTSQLLVFVRGVDADFSVYEELVEMRPMSGTTTGSDVAAETIKGVENLGLQNSWGKISGVTTDGAPAMVGARPGAVAKLIEHASEHGETGNDGLLTSKPHEIMRYHCIIHQEALCPKVLGFEKVMSAVIKDVNFIRSHALNHRQFKTVLDELDAQYSDSCYFTEVWWLSRERVLERVFELRNAIVEFLLSKDRECLLTNSEFVSDVGYLADITCHLNSLNLELQGKAKNILDMIASVNAFTNKLKLLKRQLAQEDFSHFHSLKSLGNERRSVQDYVASIDRLIEQFTDRFADFRRHQSDFDLVSNPLGFDVDAAPNCVQLELLSLQSDQFIKTDFQCQVRNRDLLPFLRELPREQFPNIRRHAKIIFSLFGSTYLCEQTFSLMKLTKSKLRSRLTDEHLEASLRLSTTVLKPDLPKLVNQMQPQKSH</sequence>
<dbReference type="eggNOG" id="ENOG502QS6T">
    <property type="taxonomic scope" value="Eukaryota"/>
</dbReference>
<reference evidence="2" key="1">
    <citation type="submission" date="2006-04" db="EMBL/GenBank/DDBJ databases">
        <title>Human Buster genes have insect orthologs that are autonomous transposable elements.</title>
        <authorList>
            <person name="Arensburger P."/>
            <person name="Hice R.H."/>
            <person name="Zhou L."/>
            <person name="Smith R.C."/>
            <person name="O'Brochta D.A."/>
            <person name="Craig N.L."/>
            <person name="Atkinson P.W."/>
        </authorList>
    </citation>
    <scope>NUCLEOTIDE SEQUENCE</scope>
</reference>
<evidence type="ECO:0000313" key="3">
    <source>
        <dbReference type="EnsemblMetazoa" id="NP_001107668"/>
    </source>
</evidence>
<accession>A9X5H8</accession>
<dbReference type="Proteomes" id="UP000007110">
    <property type="component" value="Unassembled WGS sequence"/>
</dbReference>
<dbReference type="EMBL" id="DQ481199">
    <property type="protein sequence ID" value="ABF20547.1"/>
    <property type="molecule type" value="Genomic_DNA"/>
</dbReference>
<protein>
    <submittedName>
        <fullName evidence="2">Transposase</fullName>
    </submittedName>
</protein>
<evidence type="ECO:0000313" key="2">
    <source>
        <dbReference type="EMBL" id="ABF20547.1"/>
    </source>
</evidence>
<feature type="domain" description="HAT C-terminal dimerisation" evidence="1">
    <location>
        <begin position="532"/>
        <end position="593"/>
    </location>
</feature>
<dbReference type="HOGENOM" id="CLU_021316_5_1_1"/>
<dbReference type="RefSeq" id="NP_001107668.1">
    <property type="nucleotide sequence ID" value="NM_001114196.1"/>
</dbReference>
<evidence type="ECO:0000313" key="4">
    <source>
        <dbReference type="Proteomes" id="UP000007110"/>
    </source>
</evidence>
<dbReference type="KEGG" id="spu:583541"/>
<reference evidence="3" key="3">
    <citation type="submission" date="2021-01" db="UniProtKB">
        <authorList>
            <consortium name="EnsemblMetazoa"/>
        </authorList>
    </citation>
    <scope>IDENTIFICATION</scope>
</reference>
<dbReference type="OrthoDB" id="10061052at2759"/>
<dbReference type="OMA" id="EYFFVEH"/>
<keyword evidence="4" id="KW-1185">Reference proteome</keyword>
<organism evidence="2">
    <name type="scientific">Strongylocentrotus purpuratus</name>
    <name type="common">Purple sea urchin</name>
    <dbReference type="NCBI Taxonomy" id="7668"/>
    <lineage>
        <taxon>Eukaryota</taxon>
        <taxon>Metazoa</taxon>
        <taxon>Echinodermata</taxon>
        <taxon>Eleutherozoa</taxon>
        <taxon>Echinozoa</taxon>
        <taxon>Echinoidea</taxon>
        <taxon>Euechinoidea</taxon>
        <taxon>Echinacea</taxon>
        <taxon>Camarodonta</taxon>
        <taxon>Echinidea</taxon>
        <taxon>Strongylocentrotidae</taxon>
        <taxon>Strongylocentrotus</taxon>
    </lineage>
</organism>
<reference evidence="4" key="2">
    <citation type="submission" date="2015-02" db="EMBL/GenBank/DDBJ databases">
        <title>Genome sequencing for Strongylocentrotus purpuratus.</title>
        <authorList>
            <person name="Murali S."/>
            <person name="Liu Y."/>
            <person name="Vee V."/>
            <person name="English A."/>
            <person name="Wang M."/>
            <person name="Skinner E."/>
            <person name="Han Y."/>
            <person name="Muzny D.M."/>
            <person name="Worley K.C."/>
            <person name="Gibbs R.A."/>
        </authorList>
    </citation>
    <scope>NUCLEOTIDE SEQUENCE</scope>
</reference>
<name>A9X5H8_STRPU</name>
<dbReference type="EnsemblMetazoa" id="NM_001114196">
    <property type="protein sequence ID" value="NP_001107668"/>
    <property type="gene ID" value="LOC583541"/>
</dbReference>
<dbReference type="GO" id="GO:0046983">
    <property type="term" value="F:protein dimerization activity"/>
    <property type="evidence" value="ECO:0007669"/>
    <property type="project" value="InterPro"/>
</dbReference>
<dbReference type="PANTHER" id="PTHR45913">
    <property type="entry name" value="EPM2A-INTERACTING PROTEIN 1"/>
    <property type="match status" value="1"/>
</dbReference>
<proteinExistence type="predicted"/>
<evidence type="ECO:0000259" key="1">
    <source>
        <dbReference type="Pfam" id="PF05699"/>
    </source>
</evidence>
<dbReference type="InterPro" id="IPR012337">
    <property type="entry name" value="RNaseH-like_sf"/>
</dbReference>
<dbReference type="InterPro" id="IPR008906">
    <property type="entry name" value="HATC_C_dom"/>
</dbReference>
<dbReference type="Pfam" id="PF05699">
    <property type="entry name" value="Dimer_Tnp_hAT"/>
    <property type="match status" value="1"/>
</dbReference>
<dbReference type="InParanoid" id="A9X5H8"/>
<dbReference type="GeneID" id="583541"/>
<dbReference type="AlphaFoldDB" id="A9X5H8"/>
<dbReference type="SUPFAM" id="SSF53098">
    <property type="entry name" value="Ribonuclease H-like"/>
    <property type="match status" value="1"/>
</dbReference>